<dbReference type="InterPro" id="IPR033132">
    <property type="entry name" value="GH_1_N_CS"/>
</dbReference>
<evidence type="ECO:0000256" key="2">
    <source>
        <dbReference type="ARBA" id="ARBA00022801"/>
    </source>
</evidence>
<dbReference type="GO" id="GO:0008422">
    <property type="term" value="F:beta-glucosidase activity"/>
    <property type="evidence" value="ECO:0007669"/>
    <property type="project" value="TreeGrafter"/>
</dbReference>
<gene>
    <name evidence="7" type="ORF">A2945_01975</name>
</gene>
<dbReference type="Gene3D" id="3.20.20.80">
    <property type="entry name" value="Glycosidases"/>
    <property type="match status" value="1"/>
</dbReference>
<dbReference type="EMBL" id="MHLA01000013">
    <property type="protein sequence ID" value="OGY99744.1"/>
    <property type="molecule type" value="Genomic_DNA"/>
</dbReference>
<feature type="active site" description="Nucleophile" evidence="4">
    <location>
        <position position="364"/>
    </location>
</feature>
<proteinExistence type="inferred from homology"/>
<dbReference type="InterPro" id="IPR018120">
    <property type="entry name" value="Glyco_hydro_1_AS"/>
</dbReference>
<dbReference type="PROSITE" id="PS00572">
    <property type="entry name" value="GLYCOSYL_HYDROL_F1_1"/>
    <property type="match status" value="1"/>
</dbReference>
<accession>A0A1G2CEE1</accession>
<organism evidence="7 8">
    <name type="scientific">Candidatus Liptonbacteria bacterium RIFCSPLOWO2_01_FULL_52_25</name>
    <dbReference type="NCBI Taxonomy" id="1798650"/>
    <lineage>
        <taxon>Bacteria</taxon>
        <taxon>Candidatus Liptoniibacteriota</taxon>
    </lineage>
</organism>
<comment type="similarity">
    <text evidence="1 5">Belongs to the glycosyl hydrolase 1 family.</text>
</comment>
<evidence type="ECO:0000256" key="3">
    <source>
        <dbReference type="ARBA" id="ARBA00023295"/>
    </source>
</evidence>
<name>A0A1G2CEE1_9BACT</name>
<reference evidence="7 8" key="1">
    <citation type="journal article" date="2016" name="Nat. Commun.">
        <title>Thousands of microbial genomes shed light on interconnected biogeochemical processes in an aquifer system.</title>
        <authorList>
            <person name="Anantharaman K."/>
            <person name="Brown C.T."/>
            <person name="Hug L.A."/>
            <person name="Sharon I."/>
            <person name="Castelle C.J."/>
            <person name="Probst A.J."/>
            <person name="Thomas B.C."/>
            <person name="Singh A."/>
            <person name="Wilkins M.J."/>
            <person name="Karaoz U."/>
            <person name="Brodie E.L."/>
            <person name="Williams K.H."/>
            <person name="Hubbard S.S."/>
            <person name="Banfield J.F."/>
        </authorList>
    </citation>
    <scope>NUCLEOTIDE SEQUENCE [LARGE SCALE GENOMIC DNA]</scope>
</reference>
<comment type="caution">
    <text evidence="7">The sequence shown here is derived from an EMBL/GenBank/DDBJ whole genome shotgun (WGS) entry which is preliminary data.</text>
</comment>
<dbReference type="STRING" id="1798650.A2945_01975"/>
<evidence type="ECO:0000313" key="7">
    <source>
        <dbReference type="EMBL" id="OGY99744.1"/>
    </source>
</evidence>
<dbReference type="SUPFAM" id="SSF51445">
    <property type="entry name" value="(Trans)glycosidases"/>
    <property type="match status" value="1"/>
</dbReference>
<evidence type="ECO:0000256" key="1">
    <source>
        <dbReference type="ARBA" id="ARBA00010838"/>
    </source>
</evidence>
<dbReference type="PANTHER" id="PTHR10353:SF209">
    <property type="entry name" value="GALACTOLIPID GALACTOSYLTRANSFERASE SFR2, CHLOROPLASTIC"/>
    <property type="match status" value="1"/>
</dbReference>
<evidence type="ECO:0000256" key="5">
    <source>
        <dbReference type="RuleBase" id="RU003690"/>
    </source>
</evidence>
<evidence type="ECO:0000256" key="4">
    <source>
        <dbReference type="PROSITE-ProRule" id="PRU10055"/>
    </source>
</evidence>
<keyword evidence="2 6" id="KW-0378">Hydrolase</keyword>
<sequence>MRYRMALLVIFIATLLLFLGEPQKIQRGGALNEVVPDRADVVTNLVFPKNFVFGAASSAYQTEGGNTHSDWYYWQSEKLGHKLTPAEDLQIDHYHRFNEDFDLVKQIGLGSVRISIEWARIEPDCYGKFDAREMAHYKEVVRAMKKRGITPFINLHHFSLPMCYAQSGGWLDPQMPEYFARYAAYVAKHLPGVEWWMTFNEPMVVVMDGYIHGRYPPGVKDATGEEALQVAVNILEAHRRAYREIHAIARKRNAKAMVGMASFTPLYLPSSPDNASDKRVALGFNFLKRFFDIGAGREQDYVGINYYSRHFLKFSVWGLLFGEYVSQSQGDGAKTDMGWEVYPYGLYEVIQEYRSFGKPIIVTENGIADGKDEKRPRFILEHLYWVHKAIQEGADVRGYFVWSLTDTYEWNYGFESRFGLIAIDYEHGLARSIRPGALVYGEVARTKKITPELWRKVFLKK</sequence>
<evidence type="ECO:0000256" key="6">
    <source>
        <dbReference type="RuleBase" id="RU004468"/>
    </source>
</evidence>
<protein>
    <recommendedName>
        <fullName evidence="9">Beta-glucosidase</fullName>
    </recommendedName>
</protein>
<evidence type="ECO:0000313" key="8">
    <source>
        <dbReference type="Proteomes" id="UP000178880"/>
    </source>
</evidence>
<dbReference type="PANTHER" id="PTHR10353">
    <property type="entry name" value="GLYCOSYL HYDROLASE"/>
    <property type="match status" value="1"/>
</dbReference>
<dbReference type="PRINTS" id="PR00131">
    <property type="entry name" value="GLHYDRLASE1"/>
</dbReference>
<dbReference type="InterPro" id="IPR001360">
    <property type="entry name" value="Glyco_hydro_1"/>
</dbReference>
<dbReference type="Pfam" id="PF00232">
    <property type="entry name" value="Glyco_hydro_1"/>
    <property type="match status" value="2"/>
</dbReference>
<evidence type="ECO:0008006" key="9">
    <source>
        <dbReference type="Google" id="ProtNLM"/>
    </source>
</evidence>
<dbReference type="InterPro" id="IPR017853">
    <property type="entry name" value="GH"/>
</dbReference>
<dbReference type="AlphaFoldDB" id="A0A1G2CEE1"/>
<dbReference type="PROSITE" id="PS00653">
    <property type="entry name" value="GLYCOSYL_HYDROL_F1_2"/>
    <property type="match status" value="1"/>
</dbReference>
<keyword evidence="3 6" id="KW-0326">Glycosidase</keyword>
<dbReference type="GO" id="GO:0005975">
    <property type="term" value="P:carbohydrate metabolic process"/>
    <property type="evidence" value="ECO:0007669"/>
    <property type="project" value="InterPro"/>
</dbReference>
<dbReference type="Proteomes" id="UP000178880">
    <property type="component" value="Unassembled WGS sequence"/>
</dbReference>